<accession>A0A7X2XFY4</accession>
<evidence type="ECO:0000313" key="7">
    <source>
        <dbReference type="Proteomes" id="UP000443070"/>
    </source>
</evidence>
<keyword evidence="3" id="KW-0804">Transcription</keyword>
<feature type="domain" description="HTH gntR-type" evidence="4">
    <location>
        <begin position="5"/>
        <end position="73"/>
    </location>
</feature>
<dbReference type="Proteomes" id="UP000484547">
    <property type="component" value="Unassembled WGS sequence"/>
</dbReference>
<dbReference type="CDD" id="cd07377">
    <property type="entry name" value="WHTH_GntR"/>
    <property type="match status" value="1"/>
</dbReference>
<keyword evidence="7" id="KW-1185">Reference proteome</keyword>
<sequence>MLSKNTLFEFLYQNLHDQITCGHLKPGDTLPSMPQLAAIYNVGIRTVKDVLARLKTEGLIQTTERKPARVIYRAEKNSASQSYAVGLLRRQESLTEVYQTMGLILPSIFHFSAAHCDIKKLPSYQKLLKKK</sequence>
<dbReference type="PROSITE" id="PS50949">
    <property type="entry name" value="HTH_GNTR"/>
    <property type="match status" value="1"/>
</dbReference>
<dbReference type="PANTHER" id="PTHR43537">
    <property type="entry name" value="TRANSCRIPTIONAL REGULATOR, GNTR FAMILY"/>
    <property type="match status" value="1"/>
</dbReference>
<dbReference type="OrthoDB" id="9802328at2"/>
<comment type="caution">
    <text evidence="5">The sequence shown here is derived from an EMBL/GenBank/DDBJ whole genome shotgun (WGS) entry which is preliminary data.</text>
</comment>
<dbReference type="Proteomes" id="UP000443070">
    <property type="component" value="Unassembled WGS sequence"/>
</dbReference>
<keyword evidence="2" id="KW-0238">DNA-binding</keyword>
<gene>
    <name evidence="5" type="ORF">GMD11_06915</name>
    <name evidence="6" type="ORF">GMD18_06565</name>
</gene>
<keyword evidence="1" id="KW-0805">Transcription regulation</keyword>
<evidence type="ECO:0000313" key="5">
    <source>
        <dbReference type="EMBL" id="MTT75988.1"/>
    </source>
</evidence>
<evidence type="ECO:0000313" key="6">
    <source>
        <dbReference type="EMBL" id="MTU04051.1"/>
    </source>
</evidence>
<dbReference type="InterPro" id="IPR036390">
    <property type="entry name" value="WH_DNA-bd_sf"/>
</dbReference>
<dbReference type="InterPro" id="IPR036388">
    <property type="entry name" value="WH-like_DNA-bd_sf"/>
</dbReference>
<dbReference type="SUPFAM" id="SSF46785">
    <property type="entry name" value="Winged helix' DNA-binding domain"/>
    <property type="match status" value="1"/>
</dbReference>
<evidence type="ECO:0000256" key="1">
    <source>
        <dbReference type="ARBA" id="ARBA00023015"/>
    </source>
</evidence>
<evidence type="ECO:0000256" key="2">
    <source>
        <dbReference type="ARBA" id="ARBA00023125"/>
    </source>
</evidence>
<proteinExistence type="predicted"/>
<dbReference type="SMART" id="SM00345">
    <property type="entry name" value="HTH_GNTR"/>
    <property type="match status" value="1"/>
</dbReference>
<dbReference type="Gene3D" id="1.10.10.10">
    <property type="entry name" value="Winged helix-like DNA-binding domain superfamily/Winged helix DNA-binding domain"/>
    <property type="match status" value="1"/>
</dbReference>
<dbReference type="AlphaFoldDB" id="A0A7X2XFY4"/>
<dbReference type="EMBL" id="WNBM01000004">
    <property type="protein sequence ID" value="MTT75988.1"/>
    <property type="molecule type" value="Genomic_DNA"/>
</dbReference>
<dbReference type="Pfam" id="PF00392">
    <property type="entry name" value="GntR"/>
    <property type="match status" value="1"/>
</dbReference>
<dbReference type="RefSeq" id="WP_149970876.1">
    <property type="nucleotide sequence ID" value="NZ_DBGCSY010000042.1"/>
</dbReference>
<dbReference type="InterPro" id="IPR000524">
    <property type="entry name" value="Tscrpt_reg_HTH_GntR"/>
</dbReference>
<organism evidence="5 8">
    <name type="scientific">Phascolarctobacterium faecium</name>
    <dbReference type="NCBI Taxonomy" id="33025"/>
    <lineage>
        <taxon>Bacteria</taxon>
        <taxon>Bacillati</taxon>
        <taxon>Bacillota</taxon>
        <taxon>Negativicutes</taxon>
        <taxon>Acidaminococcales</taxon>
        <taxon>Acidaminococcaceae</taxon>
        <taxon>Phascolarctobacterium</taxon>
    </lineage>
</organism>
<reference evidence="7 8" key="1">
    <citation type="journal article" date="2019" name="Nat. Med.">
        <title>A library of human gut bacterial isolates paired with longitudinal multiomics data enables mechanistic microbiome research.</title>
        <authorList>
            <person name="Poyet M."/>
            <person name="Groussin M."/>
            <person name="Gibbons S.M."/>
            <person name="Avila-Pacheco J."/>
            <person name="Jiang X."/>
            <person name="Kearney S.M."/>
            <person name="Perrotta A.R."/>
            <person name="Berdy B."/>
            <person name="Zhao S."/>
            <person name="Lieberman T.D."/>
            <person name="Swanson P.K."/>
            <person name="Smith M."/>
            <person name="Roesemann S."/>
            <person name="Alexander J.E."/>
            <person name="Rich S.A."/>
            <person name="Livny J."/>
            <person name="Vlamakis H."/>
            <person name="Clish C."/>
            <person name="Bullock K."/>
            <person name="Deik A."/>
            <person name="Scott J."/>
            <person name="Pierce K.A."/>
            <person name="Xavier R.J."/>
            <person name="Alm E.J."/>
        </authorList>
    </citation>
    <scope>NUCLEOTIDE SEQUENCE [LARGE SCALE GENOMIC DNA]</scope>
    <source>
        <strain evidence="5 8">BIOML-A13</strain>
        <strain evidence="6 7">BIOML-A3</strain>
    </source>
</reference>
<name>A0A7X2XFY4_9FIRM</name>
<protein>
    <submittedName>
        <fullName evidence="5">GntR family transcriptional regulator</fullName>
    </submittedName>
</protein>
<evidence type="ECO:0000256" key="3">
    <source>
        <dbReference type="ARBA" id="ARBA00023163"/>
    </source>
</evidence>
<dbReference type="EMBL" id="WNBW01000004">
    <property type="protein sequence ID" value="MTU04051.1"/>
    <property type="molecule type" value="Genomic_DNA"/>
</dbReference>
<dbReference type="GO" id="GO:0003677">
    <property type="term" value="F:DNA binding"/>
    <property type="evidence" value="ECO:0007669"/>
    <property type="project" value="UniProtKB-KW"/>
</dbReference>
<dbReference type="PANTHER" id="PTHR43537:SF5">
    <property type="entry name" value="UXU OPERON TRANSCRIPTIONAL REGULATOR"/>
    <property type="match status" value="1"/>
</dbReference>
<evidence type="ECO:0000313" key="8">
    <source>
        <dbReference type="Proteomes" id="UP000484547"/>
    </source>
</evidence>
<dbReference type="GO" id="GO:0003700">
    <property type="term" value="F:DNA-binding transcription factor activity"/>
    <property type="evidence" value="ECO:0007669"/>
    <property type="project" value="InterPro"/>
</dbReference>
<evidence type="ECO:0000259" key="4">
    <source>
        <dbReference type="PROSITE" id="PS50949"/>
    </source>
</evidence>